<dbReference type="InParanoid" id="B7P3Y6"/>
<dbReference type="PANTHER" id="PTHR11177">
    <property type="entry name" value="CHITINASE"/>
    <property type="match status" value="1"/>
</dbReference>
<dbReference type="VEuPathDB" id="VectorBase:ISCW000422"/>
<reference evidence="3" key="2">
    <citation type="submission" date="2020-05" db="UniProtKB">
        <authorList>
            <consortium name="EnsemblMetazoa"/>
        </authorList>
    </citation>
    <scope>IDENTIFICATION</scope>
    <source>
        <strain evidence="3">wikel</strain>
    </source>
</reference>
<dbReference type="Proteomes" id="UP000001555">
    <property type="component" value="Unassembled WGS sequence"/>
</dbReference>
<feature type="domain" description="GH18" evidence="1">
    <location>
        <begin position="1"/>
        <end position="148"/>
    </location>
</feature>
<protein>
    <recommendedName>
        <fullName evidence="1">GH18 domain-containing protein</fullName>
    </recommendedName>
</protein>
<dbReference type="EMBL" id="DS631585">
    <property type="protein sequence ID" value="EEC01308.1"/>
    <property type="molecule type" value="Genomic_DNA"/>
</dbReference>
<keyword evidence="4" id="KW-1185">Reference proteome</keyword>
<dbReference type="EMBL" id="ABJB010822648">
    <property type="status" value="NOT_ANNOTATED_CDS"/>
    <property type="molecule type" value="Genomic_DNA"/>
</dbReference>
<gene>
    <name evidence="2" type="ORF">IscW_ISCW000422</name>
</gene>
<sequence length="182" mass="20479">MWRLAQYVDFLHLIAYDYYAKSLETTASYSALFSQGQENTEGCLTDWVDAGIRRDQMVVGLSALGRNYNMPTNGSFTIGAPTMTDEPLGTPGFLTNTKGYLCYPETRWLRNHALAGVFLWALGYDDYNGQCGGNYPLLRKMNEALQGYTPPFDGEFPMPHYGVRLKCSNNSQTTPDYTDCKK</sequence>
<dbReference type="Gene3D" id="3.20.20.80">
    <property type="entry name" value="Glycosidases"/>
    <property type="match status" value="2"/>
</dbReference>
<dbReference type="HOGENOM" id="CLU_1483575_0_0_1"/>
<dbReference type="PANTHER" id="PTHR11177:SF144">
    <property type="entry name" value="CHITINASE 5"/>
    <property type="match status" value="1"/>
</dbReference>
<dbReference type="PaxDb" id="6945-B7P3Y6"/>
<dbReference type="STRING" id="6945.B7P3Y6"/>
<evidence type="ECO:0000313" key="4">
    <source>
        <dbReference type="Proteomes" id="UP000001555"/>
    </source>
</evidence>
<evidence type="ECO:0000313" key="3">
    <source>
        <dbReference type="EnsemblMetazoa" id="ISCW000422-PA"/>
    </source>
</evidence>
<dbReference type="PROSITE" id="PS51910">
    <property type="entry name" value="GH18_2"/>
    <property type="match status" value="1"/>
</dbReference>
<dbReference type="Gene3D" id="3.10.50.10">
    <property type="match status" value="1"/>
</dbReference>
<organism>
    <name type="scientific">Ixodes scapularis</name>
    <name type="common">Black-legged tick</name>
    <name type="synonym">Deer tick</name>
    <dbReference type="NCBI Taxonomy" id="6945"/>
    <lineage>
        <taxon>Eukaryota</taxon>
        <taxon>Metazoa</taxon>
        <taxon>Ecdysozoa</taxon>
        <taxon>Arthropoda</taxon>
        <taxon>Chelicerata</taxon>
        <taxon>Arachnida</taxon>
        <taxon>Acari</taxon>
        <taxon>Parasitiformes</taxon>
        <taxon>Ixodida</taxon>
        <taxon>Ixodoidea</taxon>
        <taxon>Ixodidae</taxon>
        <taxon>Ixodinae</taxon>
        <taxon>Ixodes</taxon>
    </lineage>
</organism>
<dbReference type="AlphaFoldDB" id="B7P3Y6"/>
<dbReference type="EMBL" id="ABJB011138205">
    <property type="status" value="NOT_ANNOTATED_CDS"/>
    <property type="molecule type" value="Genomic_DNA"/>
</dbReference>
<dbReference type="InterPro" id="IPR017853">
    <property type="entry name" value="GH"/>
</dbReference>
<dbReference type="SUPFAM" id="SSF51445">
    <property type="entry name" value="(Trans)glycosidases"/>
    <property type="match status" value="1"/>
</dbReference>
<evidence type="ECO:0000313" key="2">
    <source>
        <dbReference type="EMBL" id="EEC01308.1"/>
    </source>
</evidence>
<dbReference type="InterPro" id="IPR050314">
    <property type="entry name" value="Glycosyl_Hydrlase_18"/>
</dbReference>
<dbReference type="EMBL" id="ABJB010545816">
    <property type="status" value="NOT_ANNOTATED_CDS"/>
    <property type="molecule type" value="Genomic_DNA"/>
</dbReference>
<accession>B7P3Y6</accession>
<reference evidence="2 4" key="1">
    <citation type="submission" date="2008-03" db="EMBL/GenBank/DDBJ databases">
        <title>Annotation of Ixodes scapularis.</title>
        <authorList>
            <consortium name="Ixodes scapularis Genome Project Consortium"/>
            <person name="Caler E."/>
            <person name="Hannick L.I."/>
            <person name="Bidwell S."/>
            <person name="Joardar V."/>
            <person name="Thiagarajan M."/>
            <person name="Amedeo P."/>
            <person name="Galinsky K.J."/>
            <person name="Schobel S."/>
            <person name="Inman J."/>
            <person name="Hostetler J."/>
            <person name="Miller J."/>
            <person name="Hammond M."/>
            <person name="Megy K."/>
            <person name="Lawson D."/>
            <person name="Kodira C."/>
            <person name="Sutton G."/>
            <person name="Meyer J."/>
            <person name="Hill C.A."/>
            <person name="Birren B."/>
            <person name="Nene V."/>
            <person name="Collins F."/>
            <person name="Alarcon-Chaidez F."/>
            <person name="Wikel S."/>
            <person name="Strausberg R."/>
        </authorList>
    </citation>
    <scope>NUCLEOTIDE SEQUENCE [LARGE SCALE GENOMIC DNA]</scope>
    <source>
        <strain evidence="4">Wikel</strain>
        <strain evidence="2">Wikel colony</strain>
    </source>
</reference>
<dbReference type="InterPro" id="IPR001223">
    <property type="entry name" value="Glyco_hydro18_cat"/>
</dbReference>
<dbReference type="InterPro" id="IPR029070">
    <property type="entry name" value="Chitinase_insertion_sf"/>
</dbReference>
<dbReference type="VEuPathDB" id="VectorBase:ISCI000422"/>
<evidence type="ECO:0000259" key="1">
    <source>
        <dbReference type="PROSITE" id="PS51910"/>
    </source>
</evidence>
<proteinExistence type="predicted"/>
<dbReference type="EnsemblMetazoa" id="ISCW000422-RA">
    <property type="protein sequence ID" value="ISCW000422-PA"/>
    <property type="gene ID" value="ISCW000422"/>
</dbReference>
<name>B7P3Y6_IXOSC</name>
<dbReference type="Pfam" id="PF00704">
    <property type="entry name" value="Glyco_hydro_18"/>
    <property type="match status" value="1"/>
</dbReference>
<dbReference type="GO" id="GO:0005975">
    <property type="term" value="P:carbohydrate metabolic process"/>
    <property type="evidence" value="ECO:0007669"/>
    <property type="project" value="InterPro"/>
</dbReference>